<dbReference type="KEGG" id="lak:106154470"/>
<proteinExistence type="predicted"/>
<evidence type="ECO:0000313" key="4">
    <source>
        <dbReference type="RefSeq" id="XP_013384277.1"/>
    </source>
</evidence>
<dbReference type="InterPro" id="IPR046616">
    <property type="entry name" value="DUF6729"/>
</dbReference>
<feature type="compositionally biased region" description="Polar residues" evidence="1">
    <location>
        <begin position="178"/>
        <end position="197"/>
    </location>
</feature>
<feature type="region of interest" description="Disordered" evidence="1">
    <location>
        <begin position="93"/>
        <end position="141"/>
    </location>
</feature>
<feature type="compositionally biased region" description="Polar residues" evidence="1">
    <location>
        <begin position="115"/>
        <end position="136"/>
    </location>
</feature>
<dbReference type="AlphaFoldDB" id="A0A1S3HDY2"/>
<evidence type="ECO:0000256" key="1">
    <source>
        <dbReference type="SAM" id="MobiDB-lite"/>
    </source>
</evidence>
<organism evidence="3 4">
    <name type="scientific">Lingula anatina</name>
    <name type="common">Brachiopod</name>
    <name type="synonym">Lingula unguis</name>
    <dbReference type="NCBI Taxonomy" id="7574"/>
    <lineage>
        <taxon>Eukaryota</taxon>
        <taxon>Metazoa</taxon>
        <taxon>Spiralia</taxon>
        <taxon>Lophotrochozoa</taxon>
        <taxon>Brachiopoda</taxon>
        <taxon>Linguliformea</taxon>
        <taxon>Lingulata</taxon>
        <taxon>Lingulida</taxon>
        <taxon>Linguloidea</taxon>
        <taxon>Lingulidae</taxon>
        <taxon>Lingula</taxon>
    </lineage>
</organism>
<sequence>MPKEALPNKEWRRRLKLFAENGTWKKDFGVKPGPRSKFYSVFCKIEKCPMLGHKGQQRLLKQDCICGYHQKPSSLDPTSPDLRAQVVKTSIPAALGKPSSLDPTSDSPDVRGQVMKSSSSAALGKPTSSLDPTSSHVRAEVGKSASQAALAALLQYGPKRFVKQPIRPNIVKRKIIQHPSQERPSTSTDSSTVTQAESCDLPGLWNDNIPAHERRWIKRALFQTGTSGKAELVDNLQLWYNPPQPLPVYHNPPNPDRFFSRPIMVWMPYRLWRVRLQCPKEECGGHHLTGAGLHRRARQVLDVDGYYYLVTETLTCSRCRTPYLSWNDVVLNQLDIGHRGQFRIIMTTKYACDIRVIRLLRERTIGNSPTRLIKQLMEQHTEEWLQKTIQYLTECNPFVGLTGVQLRAFQDPPSPAVVPTVRWLLSVYGKDIMTRVDEVKASITTTFGSILAMDSTRKITKKLAGHVSKTAQWLTSINNEKGEILVSVLTASEGHGLDIMAQGLMKRYRDASVTPPKLIYVDNGCCAEGGKKTSLQMRFAQWPGLQVRHADQLPGYQHVDKLTSYLVEVEQNMPESGSSSRARLTCANAWEVDSLPSPLYAGGPPFYVPLYGPVCE</sequence>
<dbReference type="RefSeq" id="XP_013384277.1">
    <property type="nucleotide sequence ID" value="XM_013528823.1"/>
</dbReference>
<accession>A0A1S3HDY2</accession>
<gene>
    <name evidence="4" type="primary">LOC106154470</name>
</gene>
<dbReference type="OrthoDB" id="6141360at2759"/>
<dbReference type="PANTHER" id="PTHR24401">
    <property type="entry name" value="SI:CH211-243P7.3-RELATED"/>
    <property type="match status" value="1"/>
</dbReference>
<keyword evidence="3" id="KW-1185">Reference proteome</keyword>
<dbReference type="GeneID" id="106154470"/>
<feature type="compositionally biased region" description="Low complexity" evidence="1">
    <location>
        <begin position="98"/>
        <end position="107"/>
    </location>
</feature>
<protein>
    <submittedName>
        <fullName evidence="4">Uncharacterized protein LOC106154470</fullName>
    </submittedName>
</protein>
<feature type="region of interest" description="Disordered" evidence="1">
    <location>
        <begin position="176"/>
        <end position="197"/>
    </location>
</feature>
<feature type="domain" description="DUF6729" evidence="2">
    <location>
        <begin position="205"/>
        <end position="433"/>
    </location>
</feature>
<name>A0A1S3HDY2_LINAN</name>
<dbReference type="Pfam" id="PF20499">
    <property type="entry name" value="DUF6729"/>
    <property type="match status" value="1"/>
</dbReference>
<dbReference type="PANTHER" id="PTHR24401:SF29">
    <property type="entry name" value="SI:CH211-243P7.3-RELATED"/>
    <property type="match status" value="1"/>
</dbReference>
<dbReference type="Proteomes" id="UP000085678">
    <property type="component" value="Unplaced"/>
</dbReference>
<dbReference type="InParanoid" id="A0A1S3HDY2"/>
<reference evidence="4" key="1">
    <citation type="submission" date="2025-08" db="UniProtKB">
        <authorList>
            <consortium name="RefSeq"/>
        </authorList>
    </citation>
    <scope>IDENTIFICATION</scope>
    <source>
        <tissue evidence="4">Gonads</tissue>
    </source>
</reference>
<evidence type="ECO:0000313" key="3">
    <source>
        <dbReference type="Proteomes" id="UP000085678"/>
    </source>
</evidence>
<evidence type="ECO:0000259" key="2">
    <source>
        <dbReference type="Pfam" id="PF20499"/>
    </source>
</evidence>